<dbReference type="PANTHER" id="PTHR35008:SF4">
    <property type="entry name" value="BLL4482 PROTEIN"/>
    <property type="match status" value="1"/>
</dbReference>
<gene>
    <name evidence="8" type="ORF">K8G79_07995</name>
</gene>
<evidence type="ECO:0000313" key="9">
    <source>
        <dbReference type="Proteomes" id="UP001197609"/>
    </source>
</evidence>
<dbReference type="PROSITE" id="PS51007">
    <property type="entry name" value="CYTC"/>
    <property type="match status" value="1"/>
</dbReference>
<evidence type="ECO:0000256" key="3">
    <source>
        <dbReference type="ARBA" id="ARBA00023004"/>
    </source>
</evidence>
<dbReference type="InterPro" id="IPR036909">
    <property type="entry name" value="Cyt_c-like_dom_sf"/>
</dbReference>
<comment type="caution">
    <text evidence="8">The sequence shown here is derived from an EMBL/GenBank/DDBJ whole genome shotgun (WGS) entry which is preliminary data.</text>
</comment>
<evidence type="ECO:0000256" key="6">
    <source>
        <dbReference type="SAM" id="SignalP"/>
    </source>
</evidence>
<dbReference type="GO" id="GO:0009055">
    <property type="term" value="F:electron transfer activity"/>
    <property type="evidence" value="ECO:0007669"/>
    <property type="project" value="InterPro"/>
</dbReference>
<evidence type="ECO:0000256" key="5">
    <source>
        <dbReference type="SAM" id="MobiDB-lite"/>
    </source>
</evidence>
<protein>
    <submittedName>
        <fullName evidence="8">C-type cytochrome</fullName>
    </submittedName>
</protein>
<evidence type="ECO:0000259" key="7">
    <source>
        <dbReference type="PROSITE" id="PS51007"/>
    </source>
</evidence>
<evidence type="ECO:0000256" key="1">
    <source>
        <dbReference type="ARBA" id="ARBA00022617"/>
    </source>
</evidence>
<keyword evidence="6" id="KW-0732">Signal</keyword>
<feature type="chain" id="PRO_5042511191" evidence="6">
    <location>
        <begin position="27"/>
        <end position="164"/>
    </location>
</feature>
<reference evidence="8 9" key="1">
    <citation type="journal article" date="2021" name="bioRxiv">
        <title>Unraveling nitrogen, sulfur and carbon metabolic pathways and microbial community transcriptional responses to substrate deprivation and toxicity stresses in a bioreactor mimicking anoxic brackish coastal sediment conditions.</title>
        <authorList>
            <person name="Martins P.D."/>
            <person name="Echeveste M.J."/>
            <person name="Arshad A."/>
            <person name="Kurth J."/>
            <person name="Ouboter H."/>
            <person name="Jetten M.S.M."/>
            <person name="Welte C.U."/>
        </authorList>
    </citation>
    <scope>NUCLEOTIDE SEQUENCE [LARGE SCALE GENOMIC DNA]</scope>
    <source>
        <strain evidence="8">MAG_38</strain>
    </source>
</reference>
<dbReference type="InterPro" id="IPR009056">
    <property type="entry name" value="Cyt_c-like_dom"/>
</dbReference>
<evidence type="ECO:0000256" key="4">
    <source>
        <dbReference type="PROSITE-ProRule" id="PRU00433"/>
    </source>
</evidence>
<dbReference type="InterPro" id="IPR051459">
    <property type="entry name" value="Cytochrome_c-type_DH"/>
</dbReference>
<dbReference type="SUPFAM" id="SSF46626">
    <property type="entry name" value="Cytochrome c"/>
    <property type="match status" value="1"/>
</dbReference>
<organism evidence="8 9">
    <name type="scientific">Candidatus Methylomirabilis tolerans</name>
    <dbReference type="NCBI Taxonomy" id="3123416"/>
    <lineage>
        <taxon>Bacteria</taxon>
        <taxon>Candidatus Methylomirabilota</taxon>
        <taxon>Candidatus Methylomirabilia</taxon>
        <taxon>Candidatus Methylomirabilales</taxon>
        <taxon>Candidatus Methylomirabilaceae</taxon>
        <taxon>Candidatus Methylomirabilis</taxon>
    </lineage>
</organism>
<dbReference type="Pfam" id="PF13442">
    <property type="entry name" value="Cytochrome_CBB3"/>
    <property type="match status" value="1"/>
</dbReference>
<feature type="domain" description="Cytochrome c" evidence="7">
    <location>
        <begin position="72"/>
        <end position="155"/>
    </location>
</feature>
<proteinExistence type="predicted"/>
<dbReference type="Proteomes" id="UP001197609">
    <property type="component" value="Unassembled WGS sequence"/>
</dbReference>
<dbReference type="AlphaFoldDB" id="A0AAJ1AK46"/>
<dbReference type="GO" id="GO:0046872">
    <property type="term" value="F:metal ion binding"/>
    <property type="evidence" value="ECO:0007669"/>
    <property type="project" value="UniProtKB-KW"/>
</dbReference>
<dbReference type="GO" id="GO:0020037">
    <property type="term" value="F:heme binding"/>
    <property type="evidence" value="ECO:0007669"/>
    <property type="project" value="InterPro"/>
</dbReference>
<dbReference type="PROSITE" id="PS51257">
    <property type="entry name" value="PROKAR_LIPOPROTEIN"/>
    <property type="match status" value="1"/>
</dbReference>
<accession>A0AAJ1AK46</accession>
<evidence type="ECO:0000256" key="2">
    <source>
        <dbReference type="ARBA" id="ARBA00022723"/>
    </source>
</evidence>
<keyword evidence="3 4" id="KW-0408">Iron</keyword>
<name>A0AAJ1AK46_9BACT</name>
<dbReference type="PANTHER" id="PTHR35008">
    <property type="entry name" value="BLL4482 PROTEIN-RELATED"/>
    <property type="match status" value="1"/>
</dbReference>
<keyword evidence="1 4" id="KW-0349">Heme</keyword>
<feature type="region of interest" description="Disordered" evidence="5">
    <location>
        <begin position="27"/>
        <end position="69"/>
    </location>
</feature>
<keyword evidence="2 4" id="KW-0479">Metal-binding</keyword>
<dbReference type="Gene3D" id="1.10.760.10">
    <property type="entry name" value="Cytochrome c-like domain"/>
    <property type="match status" value="1"/>
</dbReference>
<dbReference type="EMBL" id="JAIOIU010000099">
    <property type="protein sequence ID" value="MBZ0160060.1"/>
    <property type="molecule type" value="Genomic_DNA"/>
</dbReference>
<evidence type="ECO:0000313" key="8">
    <source>
        <dbReference type="EMBL" id="MBZ0160060.1"/>
    </source>
</evidence>
<feature type="signal peptide" evidence="6">
    <location>
        <begin position="1"/>
        <end position="26"/>
    </location>
</feature>
<sequence length="164" mass="17670">MRQKKWLFATSMLAFVMLGCAQSLTAQTQQEPAKAAESGQAPSGQPPKVSEVPAPADQQKPKKLNPFTGNADAIKEGRQLYLQSGCPGCHGSGGGGAMAGATPFIRDSWKFGGDDDTYFKVIKGTYPGQTMPGVFGATLTDEQTWKIIAWIRSIYKGDPDRIVW</sequence>